<dbReference type="CDD" id="cd06261">
    <property type="entry name" value="TM_PBP2"/>
    <property type="match status" value="1"/>
</dbReference>
<dbReference type="EMBL" id="PPCV01000003">
    <property type="protein sequence ID" value="RXW32698.1"/>
    <property type="molecule type" value="Genomic_DNA"/>
</dbReference>
<dbReference type="GO" id="GO:0055085">
    <property type="term" value="P:transmembrane transport"/>
    <property type="evidence" value="ECO:0007669"/>
    <property type="project" value="InterPro"/>
</dbReference>
<evidence type="ECO:0000256" key="2">
    <source>
        <dbReference type="ARBA" id="ARBA00022448"/>
    </source>
</evidence>
<keyword evidence="3" id="KW-1003">Cell membrane</keyword>
<evidence type="ECO:0000313" key="9">
    <source>
        <dbReference type="EMBL" id="RXW32698.1"/>
    </source>
</evidence>
<feature type="domain" description="ABC transmembrane type-1" evidence="8">
    <location>
        <begin position="72"/>
        <end position="261"/>
    </location>
</feature>
<feature type="transmembrane region" description="Helical" evidence="7">
    <location>
        <begin position="68"/>
        <end position="95"/>
    </location>
</feature>
<feature type="transmembrane region" description="Helical" evidence="7">
    <location>
        <begin position="137"/>
        <end position="157"/>
    </location>
</feature>
<keyword evidence="5 7" id="KW-1133">Transmembrane helix</keyword>
<name>A0A4V1Q7I4_9ACTN</name>
<evidence type="ECO:0000256" key="1">
    <source>
        <dbReference type="ARBA" id="ARBA00004651"/>
    </source>
</evidence>
<dbReference type="PROSITE" id="PS50928">
    <property type="entry name" value="ABC_TM1"/>
    <property type="match status" value="1"/>
</dbReference>
<sequence length="275" mass="29912">MNRRPRAHVGAYLAASLLAVVFLLPFYVIARNAFSTQQAVVAPVWRWWPDALNGATVTAVLGDPSLGILPALVTSLVVSTVQTAATLVISLMAGYALARWSTTASRIILGMTVFTLMVPAMVTFIPTFVMVSSLGWISTYRGLIVPVVFSAFATFLFRQGFVDFPQELEEAAALDGANTWTTLWRIVVPNAGSSIAAVGTITFIGAWNAFLWPLLIAQDPQLRTIQVVLSQFMTSQGTRYPEMFTGALIGIIPVLLVFLFLQRWLVQGVEASGLR</sequence>
<dbReference type="RefSeq" id="WP_129458311.1">
    <property type="nucleotide sequence ID" value="NZ_PPCV01000003.1"/>
</dbReference>
<comment type="caution">
    <text evidence="9">The sequence shown here is derived from an EMBL/GenBank/DDBJ whole genome shotgun (WGS) entry which is preliminary data.</text>
</comment>
<evidence type="ECO:0000313" key="10">
    <source>
        <dbReference type="Proteomes" id="UP000290624"/>
    </source>
</evidence>
<dbReference type="Pfam" id="PF00528">
    <property type="entry name" value="BPD_transp_1"/>
    <property type="match status" value="1"/>
</dbReference>
<accession>A0A4V1Q7I4</accession>
<gene>
    <name evidence="9" type="ORF">C1706_06015</name>
</gene>
<feature type="transmembrane region" description="Helical" evidence="7">
    <location>
        <begin position="195"/>
        <end position="215"/>
    </location>
</feature>
<dbReference type="PANTHER" id="PTHR43744">
    <property type="entry name" value="ABC TRANSPORTER PERMEASE PROTEIN MG189-RELATED-RELATED"/>
    <property type="match status" value="1"/>
</dbReference>
<dbReference type="Proteomes" id="UP000290624">
    <property type="component" value="Unassembled WGS sequence"/>
</dbReference>
<evidence type="ECO:0000259" key="8">
    <source>
        <dbReference type="PROSITE" id="PS50928"/>
    </source>
</evidence>
<dbReference type="OrthoDB" id="61122at2"/>
<dbReference type="InterPro" id="IPR035906">
    <property type="entry name" value="MetI-like_sf"/>
</dbReference>
<organism evidence="9 10">
    <name type="scientific">Propioniciclava flava</name>
    <dbReference type="NCBI Taxonomy" id="2072026"/>
    <lineage>
        <taxon>Bacteria</taxon>
        <taxon>Bacillati</taxon>
        <taxon>Actinomycetota</taxon>
        <taxon>Actinomycetes</taxon>
        <taxon>Propionibacteriales</taxon>
        <taxon>Propionibacteriaceae</taxon>
        <taxon>Propioniciclava</taxon>
    </lineage>
</organism>
<keyword evidence="2 7" id="KW-0813">Transport</keyword>
<dbReference type="InterPro" id="IPR000515">
    <property type="entry name" value="MetI-like"/>
</dbReference>
<keyword evidence="10" id="KW-1185">Reference proteome</keyword>
<evidence type="ECO:0000256" key="4">
    <source>
        <dbReference type="ARBA" id="ARBA00022692"/>
    </source>
</evidence>
<feature type="transmembrane region" description="Helical" evidence="7">
    <location>
        <begin position="12"/>
        <end position="30"/>
    </location>
</feature>
<evidence type="ECO:0000256" key="7">
    <source>
        <dbReference type="RuleBase" id="RU363032"/>
    </source>
</evidence>
<protein>
    <submittedName>
        <fullName evidence="9">Sugar ABC transporter permease</fullName>
    </submittedName>
</protein>
<dbReference type="PANTHER" id="PTHR43744:SF12">
    <property type="entry name" value="ABC TRANSPORTER PERMEASE PROTEIN MG189-RELATED"/>
    <property type="match status" value="1"/>
</dbReference>
<comment type="similarity">
    <text evidence="7">Belongs to the binding-protein-dependent transport system permease family.</text>
</comment>
<feature type="transmembrane region" description="Helical" evidence="7">
    <location>
        <begin position="243"/>
        <end position="266"/>
    </location>
</feature>
<dbReference type="GO" id="GO:0005886">
    <property type="term" value="C:plasma membrane"/>
    <property type="evidence" value="ECO:0007669"/>
    <property type="project" value="UniProtKB-SubCell"/>
</dbReference>
<comment type="subcellular location">
    <subcellularLocation>
        <location evidence="1 7">Cell membrane</location>
        <topology evidence="1 7">Multi-pass membrane protein</topology>
    </subcellularLocation>
</comment>
<reference evidence="9 10" key="1">
    <citation type="submission" date="2018-01" db="EMBL/GenBank/DDBJ databases">
        <title>Lactibacter flavus gen. nov., sp. nov., a novel bacterium of the family Propionibacteriaceae isolated from raw milk and dairy products.</title>
        <authorList>
            <person name="Wenning M."/>
            <person name="Breitenwieser F."/>
            <person name="Huptas C."/>
            <person name="von Neubeck M."/>
            <person name="Busse H.-J."/>
            <person name="Scherer S."/>
        </authorList>
    </citation>
    <scope>NUCLEOTIDE SEQUENCE [LARGE SCALE GENOMIC DNA]</scope>
    <source>
        <strain evidence="9 10">VG341</strain>
    </source>
</reference>
<keyword evidence="4 7" id="KW-0812">Transmembrane</keyword>
<dbReference type="SUPFAM" id="SSF161098">
    <property type="entry name" value="MetI-like"/>
    <property type="match status" value="1"/>
</dbReference>
<proteinExistence type="inferred from homology"/>
<evidence type="ECO:0000256" key="6">
    <source>
        <dbReference type="ARBA" id="ARBA00023136"/>
    </source>
</evidence>
<keyword evidence="6 7" id="KW-0472">Membrane</keyword>
<dbReference type="AlphaFoldDB" id="A0A4V1Q7I4"/>
<evidence type="ECO:0000256" key="5">
    <source>
        <dbReference type="ARBA" id="ARBA00022989"/>
    </source>
</evidence>
<dbReference type="Gene3D" id="1.10.3720.10">
    <property type="entry name" value="MetI-like"/>
    <property type="match status" value="1"/>
</dbReference>
<feature type="transmembrane region" description="Helical" evidence="7">
    <location>
        <begin position="107"/>
        <end position="131"/>
    </location>
</feature>
<evidence type="ECO:0000256" key="3">
    <source>
        <dbReference type="ARBA" id="ARBA00022475"/>
    </source>
</evidence>